<name>A0ABV5AFC9_9BACL</name>
<proteinExistence type="predicted"/>
<dbReference type="EMBL" id="JBDXSU010000008">
    <property type="protein sequence ID" value="MFB5190901.1"/>
    <property type="molecule type" value="Genomic_DNA"/>
</dbReference>
<dbReference type="RefSeq" id="WP_275474676.1">
    <property type="nucleotide sequence ID" value="NZ_CP162940.1"/>
</dbReference>
<evidence type="ECO:0000256" key="1">
    <source>
        <dbReference type="SAM" id="Phobius"/>
    </source>
</evidence>
<dbReference type="PANTHER" id="PTHR36111:SF2">
    <property type="entry name" value="INNER MEMBRANE PROTEIN"/>
    <property type="match status" value="1"/>
</dbReference>
<feature type="transmembrane region" description="Helical" evidence="1">
    <location>
        <begin position="58"/>
        <end position="81"/>
    </location>
</feature>
<feature type="transmembrane region" description="Helical" evidence="1">
    <location>
        <begin position="184"/>
        <end position="204"/>
    </location>
</feature>
<reference evidence="2 3" key="1">
    <citation type="journal article" date="2024" name="Int. J. Mol. Sci.">
        <title>Exploration of Alicyclobacillus spp. Genome in Search of Antibiotic Resistance.</title>
        <authorList>
            <person name="Bucka-Kolendo J."/>
            <person name="Kiousi D.E."/>
            <person name="Dekowska A."/>
            <person name="Mikolajczuk-Szczyrba A."/>
            <person name="Karadedos D.M."/>
            <person name="Michael P."/>
            <person name="Galanis A."/>
            <person name="Sokolowska B."/>
        </authorList>
    </citation>
    <scope>NUCLEOTIDE SEQUENCE [LARGE SCALE GENOMIC DNA]</scope>
    <source>
        <strain evidence="2 3">KKP 3000</strain>
    </source>
</reference>
<keyword evidence="1" id="KW-1133">Transmembrane helix</keyword>
<keyword evidence="3" id="KW-1185">Reference proteome</keyword>
<feature type="transmembrane region" description="Helical" evidence="1">
    <location>
        <begin position="141"/>
        <end position="163"/>
    </location>
</feature>
<dbReference type="Proteomes" id="UP001579974">
    <property type="component" value="Unassembled WGS sequence"/>
</dbReference>
<feature type="transmembrane region" description="Helical" evidence="1">
    <location>
        <begin position="6"/>
        <end position="23"/>
    </location>
</feature>
<keyword evidence="1" id="KW-0472">Membrane</keyword>
<accession>A0ABV5AFC9</accession>
<feature type="transmembrane region" description="Helical" evidence="1">
    <location>
        <begin position="35"/>
        <end position="52"/>
    </location>
</feature>
<protein>
    <submittedName>
        <fullName evidence="2">DUF554 domain-containing protein</fullName>
    </submittedName>
</protein>
<dbReference type="InterPro" id="IPR007563">
    <property type="entry name" value="DUF554"/>
</dbReference>
<evidence type="ECO:0000313" key="2">
    <source>
        <dbReference type="EMBL" id="MFB5190901.1"/>
    </source>
</evidence>
<dbReference type="Pfam" id="PF04474">
    <property type="entry name" value="DUF554"/>
    <property type="match status" value="1"/>
</dbReference>
<gene>
    <name evidence="2" type="ORF">KKP3000_004397</name>
</gene>
<evidence type="ECO:0000313" key="3">
    <source>
        <dbReference type="Proteomes" id="UP001579974"/>
    </source>
</evidence>
<comment type="caution">
    <text evidence="2">The sequence shown here is derived from an EMBL/GenBank/DDBJ whole genome shotgun (WGS) entry which is preliminary data.</text>
</comment>
<organism evidence="2 3">
    <name type="scientific">Alicyclobacillus fastidiosus</name>
    <dbReference type="NCBI Taxonomy" id="392011"/>
    <lineage>
        <taxon>Bacteria</taxon>
        <taxon>Bacillati</taxon>
        <taxon>Bacillota</taxon>
        <taxon>Bacilli</taxon>
        <taxon>Bacillales</taxon>
        <taxon>Alicyclobacillaceae</taxon>
        <taxon>Alicyclobacillus</taxon>
    </lineage>
</organism>
<dbReference type="PANTHER" id="PTHR36111">
    <property type="entry name" value="INNER MEMBRANE PROTEIN-RELATED"/>
    <property type="match status" value="1"/>
</dbReference>
<feature type="transmembrane region" description="Helical" evidence="1">
    <location>
        <begin position="102"/>
        <end position="121"/>
    </location>
</feature>
<feature type="transmembrane region" description="Helical" evidence="1">
    <location>
        <begin position="210"/>
        <end position="232"/>
    </location>
</feature>
<sequence length="239" mass="25044">MFLLGTIVDALCILVGSAIGLAFPRIPDRMKDTVMKGLSLCVMLIGLSMALGDSSDDLIIIVSVVLGAVIGEWINIDNALLRFGHWMEVHVQKIYKGPIAEGFVSGTLLFCVGSMAIVGSIQDGLSDAHRTLFAKSVLDMFSSIVFSTTLGFGVGLSAVPVFLYQGAIALISHLAGNVLNAPDVIACITATGGLLIIGIGFNMYGLKKIAVANLLPAIVIAPVLKVCSPHVLHAFHALS</sequence>
<keyword evidence="1" id="KW-0812">Transmembrane</keyword>